<name>A0ABY0E4X6_9BRAD</name>
<organism evidence="1 2">
    <name type="scientific">Bradyrhizobium guangzhouense</name>
    <dbReference type="NCBI Taxonomy" id="1325095"/>
    <lineage>
        <taxon>Bacteria</taxon>
        <taxon>Pseudomonadati</taxon>
        <taxon>Pseudomonadota</taxon>
        <taxon>Alphaproteobacteria</taxon>
        <taxon>Hyphomicrobiales</taxon>
        <taxon>Nitrobacteraceae</taxon>
        <taxon>Bradyrhizobium</taxon>
    </lineage>
</organism>
<dbReference type="Proteomes" id="UP000290401">
    <property type="component" value="Unassembled WGS sequence"/>
</dbReference>
<reference evidence="1 2" key="1">
    <citation type="submission" date="2018-10" db="EMBL/GenBank/DDBJ databases">
        <title>Bradyrhizobium sp. nov., effective nodules isolated from peanut in China.</title>
        <authorList>
            <person name="Li Y."/>
        </authorList>
    </citation>
    <scope>NUCLEOTIDE SEQUENCE [LARGE SCALE GENOMIC DNA]</scope>
    <source>
        <strain evidence="1 2">CCBAU 53426</strain>
    </source>
</reference>
<proteinExistence type="predicted"/>
<accession>A0ABY0E4X6</accession>
<protein>
    <submittedName>
        <fullName evidence="1">Uncharacterized protein</fullName>
    </submittedName>
</protein>
<gene>
    <name evidence="1" type="ORF">EAS56_17585</name>
</gene>
<evidence type="ECO:0000313" key="1">
    <source>
        <dbReference type="EMBL" id="RXH12321.1"/>
    </source>
</evidence>
<dbReference type="RefSeq" id="WP_128958262.1">
    <property type="nucleotide sequence ID" value="NZ_RDQZ01000013.1"/>
</dbReference>
<evidence type="ECO:0000313" key="2">
    <source>
        <dbReference type="Proteomes" id="UP000290401"/>
    </source>
</evidence>
<comment type="caution">
    <text evidence="1">The sequence shown here is derived from an EMBL/GenBank/DDBJ whole genome shotgun (WGS) entry which is preliminary data.</text>
</comment>
<keyword evidence="2" id="KW-1185">Reference proteome</keyword>
<dbReference type="EMBL" id="RDQZ01000013">
    <property type="protein sequence ID" value="RXH12321.1"/>
    <property type="molecule type" value="Genomic_DNA"/>
</dbReference>
<sequence length="154" mass="17396">MYQLSKPTFYLNRKVSRVGLRNYDHVRNEAPNRLDQLPIVLNVAAARQQLAETSDILPVPVKRGWVESDWAVVQHVRKLAGCFGSFLFKFVYTLSHSSRISAFFEHQVDCAIEFSADLPNSGLKPRALPVSFFDETFALGVVGLDELGEIRRVS</sequence>